<comment type="caution">
    <text evidence="2">The sequence shown here is derived from an EMBL/GenBank/DDBJ whole genome shotgun (WGS) entry which is preliminary data.</text>
</comment>
<dbReference type="Proteomes" id="UP001054837">
    <property type="component" value="Unassembled WGS sequence"/>
</dbReference>
<evidence type="ECO:0000313" key="2">
    <source>
        <dbReference type="EMBL" id="GIY56645.1"/>
    </source>
</evidence>
<name>A0AAV4UG08_9ARAC</name>
<feature type="compositionally biased region" description="Basic and acidic residues" evidence="1">
    <location>
        <begin position="83"/>
        <end position="101"/>
    </location>
</feature>
<reference evidence="2 3" key="1">
    <citation type="submission" date="2021-06" db="EMBL/GenBank/DDBJ databases">
        <title>Caerostris darwini draft genome.</title>
        <authorList>
            <person name="Kono N."/>
            <person name="Arakawa K."/>
        </authorList>
    </citation>
    <scope>NUCLEOTIDE SEQUENCE [LARGE SCALE GENOMIC DNA]</scope>
</reference>
<dbReference type="EMBL" id="BPLQ01011207">
    <property type="protein sequence ID" value="GIY56645.1"/>
    <property type="molecule type" value="Genomic_DNA"/>
</dbReference>
<protein>
    <submittedName>
        <fullName evidence="2">Uncharacterized protein</fullName>
    </submittedName>
</protein>
<evidence type="ECO:0000256" key="1">
    <source>
        <dbReference type="SAM" id="MobiDB-lite"/>
    </source>
</evidence>
<gene>
    <name evidence="2" type="ORF">CDAR_98481</name>
</gene>
<dbReference type="AlphaFoldDB" id="A0AAV4UG08"/>
<feature type="region of interest" description="Disordered" evidence="1">
    <location>
        <begin position="83"/>
        <end position="104"/>
    </location>
</feature>
<evidence type="ECO:0000313" key="3">
    <source>
        <dbReference type="Proteomes" id="UP001054837"/>
    </source>
</evidence>
<organism evidence="2 3">
    <name type="scientific">Caerostris darwini</name>
    <dbReference type="NCBI Taxonomy" id="1538125"/>
    <lineage>
        <taxon>Eukaryota</taxon>
        <taxon>Metazoa</taxon>
        <taxon>Ecdysozoa</taxon>
        <taxon>Arthropoda</taxon>
        <taxon>Chelicerata</taxon>
        <taxon>Arachnida</taxon>
        <taxon>Araneae</taxon>
        <taxon>Araneomorphae</taxon>
        <taxon>Entelegynae</taxon>
        <taxon>Araneoidea</taxon>
        <taxon>Araneidae</taxon>
        <taxon>Caerostris</taxon>
    </lineage>
</organism>
<sequence>MVTSGQTKKKKRREDFDDILRPFEQICSKSVFRGKYQHSRELENFSVLMVTNKRKKSGIKISKTYHVHLRHFRKHILSLPLEERSRTRDREAKEEGRRNDLGDISCPFQAFEPISLSLEKGSKTLVN</sequence>
<proteinExistence type="predicted"/>
<accession>A0AAV4UG08</accession>
<keyword evidence="3" id="KW-1185">Reference proteome</keyword>